<feature type="domain" description="ABC transporter" evidence="5">
    <location>
        <begin position="4"/>
        <end position="223"/>
    </location>
</feature>
<dbReference type="AlphaFoldDB" id="A0A955LJJ4"/>
<dbReference type="FunFam" id="3.40.50.300:FF:000032">
    <property type="entry name" value="Export ABC transporter ATP-binding protein"/>
    <property type="match status" value="1"/>
</dbReference>
<organism evidence="6 7">
    <name type="scientific">candidate division WWE3 bacterium</name>
    <dbReference type="NCBI Taxonomy" id="2053526"/>
    <lineage>
        <taxon>Bacteria</taxon>
        <taxon>Katanobacteria</taxon>
    </lineage>
</organism>
<dbReference type="PANTHER" id="PTHR42798">
    <property type="entry name" value="LIPOPROTEIN-RELEASING SYSTEM ATP-BINDING PROTEIN LOLD"/>
    <property type="match status" value="1"/>
</dbReference>
<evidence type="ECO:0000256" key="3">
    <source>
        <dbReference type="ARBA" id="ARBA00022741"/>
    </source>
</evidence>
<keyword evidence="4 6" id="KW-0067">ATP-binding</keyword>
<evidence type="ECO:0000256" key="2">
    <source>
        <dbReference type="ARBA" id="ARBA00022448"/>
    </source>
</evidence>
<dbReference type="PANTHER" id="PTHR42798:SF6">
    <property type="entry name" value="CELL DIVISION ATP-BINDING PROTEIN FTSE"/>
    <property type="match status" value="1"/>
</dbReference>
<dbReference type="InterPro" id="IPR017911">
    <property type="entry name" value="MacB-like_ATP-bd"/>
</dbReference>
<comment type="similarity">
    <text evidence="1">Belongs to the ABC transporter superfamily.</text>
</comment>
<evidence type="ECO:0000256" key="4">
    <source>
        <dbReference type="ARBA" id="ARBA00022840"/>
    </source>
</evidence>
<dbReference type="Proteomes" id="UP000751518">
    <property type="component" value="Unassembled WGS sequence"/>
</dbReference>
<reference evidence="6" key="1">
    <citation type="submission" date="2020-04" db="EMBL/GenBank/DDBJ databases">
        <authorList>
            <person name="Zhang T."/>
        </authorList>
    </citation>
    <scope>NUCLEOTIDE SEQUENCE</scope>
    <source>
        <strain evidence="6">HKST-UBA03</strain>
    </source>
</reference>
<dbReference type="SUPFAM" id="SSF52540">
    <property type="entry name" value="P-loop containing nucleoside triphosphate hydrolases"/>
    <property type="match status" value="1"/>
</dbReference>
<dbReference type="GO" id="GO:0016887">
    <property type="term" value="F:ATP hydrolysis activity"/>
    <property type="evidence" value="ECO:0007669"/>
    <property type="project" value="InterPro"/>
</dbReference>
<proteinExistence type="inferred from homology"/>
<evidence type="ECO:0000313" key="7">
    <source>
        <dbReference type="Proteomes" id="UP000751518"/>
    </source>
</evidence>
<evidence type="ECO:0000259" key="5">
    <source>
        <dbReference type="PROSITE" id="PS50893"/>
    </source>
</evidence>
<dbReference type="GO" id="GO:0005524">
    <property type="term" value="F:ATP binding"/>
    <property type="evidence" value="ECO:0007669"/>
    <property type="project" value="UniProtKB-KW"/>
</dbReference>
<name>A0A955LJJ4_UNCKA</name>
<reference evidence="6" key="2">
    <citation type="journal article" date="2021" name="Microbiome">
        <title>Successional dynamics and alternative stable states in a saline activated sludge microbial community over 9 years.</title>
        <authorList>
            <person name="Wang Y."/>
            <person name="Ye J."/>
            <person name="Ju F."/>
            <person name="Liu L."/>
            <person name="Boyd J.A."/>
            <person name="Deng Y."/>
            <person name="Parks D.H."/>
            <person name="Jiang X."/>
            <person name="Yin X."/>
            <person name="Woodcroft B.J."/>
            <person name="Tyson G.W."/>
            <person name="Hugenholtz P."/>
            <person name="Polz M.F."/>
            <person name="Zhang T."/>
        </authorList>
    </citation>
    <scope>NUCLEOTIDE SEQUENCE</scope>
    <source>
        <strain evidence="6">HKST-UBA03</strain>
    </source>
</reference>
<dbReference type="InterPro" id="IPR027417">
    <property type="entry name" value="P-loop_NTPase"/>
</dbReference>
<dbReference type="InterPro" id="IPR017871">
    <property type="entry name" value="ABC_transporter-like_CS"/>
</dbReference>
<dbReference type="CDD" id="cd03255">
    <property type="entry name" value="ABC_MJ0796_LolCDE_FtsE"/>
    <property type="match status" value="1"/>
</dbReference>
<dbReference type="InterPro" id="IPR003593">
    <property type="entry name" value="AAA+_ATPase"/>
</dbReference>
<dbReference type="Pfam" id="PF00005">
    <property type="entry name" value="ABC_tran"/>
    <property type="match status" value="1"/>
</dbReference>
<dbReference type="GO" id="GO:0022857">
    <property type="term" value="F:transmembrane transporter activity"/>
    <property type="evidence" value="ECO:0007669"/>
    <property type="project" value="UniProtKB-ARBA"/>
</dbReference>
<dbReference type="PROSITE" id="PS00211">
    <property type="entry name" value="ABC_TRANSPORTER_1"/>
    <property type="match status" value="1"/>
</dbReference>
<evidence type="ECO:0000313" key="6">
    <source>
        <dbReference type="EMBL" id="MCA9391775.1"/>
    </source>
</evidence>
<dbReference type="PROSITE" id="PS50893">
    <property type="entry name" value="ABC_TRANSPORTER_2"/>
    <property type="match status" value="1"/>
</dbReference>
<keyword evidence="3" id="KW-0547">Nucleotide-binding</keyword>
<accession>A0A955LJJ4</accession>
<dbReference type="EMBL" id="JAGQKZ010000005">
    <property type="protein sequence ID" value="MCA9391775.1"/>
    <property type="molecule type" value="Genomic_DNA"/>
</dbReference>
<comment type="caution">
    <text evidence="6">The sequence shown here is derived from an EMBL/GenBank/DDBJ whole genome shotgun (WGS) entry which is preliminary data.</text>
</comment>
<sequence>MSIISLKNISKVYSSKYLSVTALHEINIELDKGSMIAIMGPSGSGKSTLMNVIGLLDRPSSGEIIIDGENVNLDMPDRKIASLRSDRIGFVFQSFNLLPKLSAMENVLMPLQYANNKPKNPTGVARELLGKVGLSERERHIPNQLSGGEKQRVAIARALINNPSIILADEPTGNLDTKSGGDVMNILKELQAEGKTVIIVTHDQKIADQCEKTIELLDGHVKS</sequence>
<dbReference type="GO" id="GO:0098796">
    <property type="term" value="C:membrane protein complex"/>
    <property type="evidence" value="ECO:0007669"/>
    <property type="project" value="UniProtKB-ARBA"/>
</dbReference>
<keyword evidence="2" id="KW-0813">Transport</keyword>
<dbReference type="InterPro" id="IPR003439">
    <property type="entry name" value="ABC_transporter-like_ATP-bd"/>
</dbReference>
<protein>
    <submittedName>
        <fullName evidence="6">ABC transporter ATP-binding protein</fullName>
    </submittedName>
</protein>
<gene>
    <name evidence="6" type="ORF">KC614_01035</name>
</gene>
<evidence type="ECO:0000256" key="1">
    <source>
        <dbReference type="ARBA" id="ARBA00005417"/>
    </source>
</evidence>
<dbReference type="Gene3D" id="3.40.50.300">
    <property type="entry name" value="P-loop containing nucleotide triphosphate hydrolases"/>
    <property type="match status" value="1"/>
</dbReference>
<dbReference type="SMART" id="SM00382">
    <property type="entry name" value="AAA"/>
    <property type="match status" value="1"/>
</dbReference>